<evidence type="ECO:0000256" key="4">
    <source>
        <dbReference type="ARBA" id="ARBA00022272"/>
    </source>
</evidence>
<evidence type="ECO:0000256" key="2">
    <source>
        <dbReference type="ARBA" id="ARBA00004664"/>
    </source>
</evidence>
<evidence type="ECO:0000256" key="1">
    <source>
        <dbReference type="ARBA" id="ARBA00001164"/>
    </source>
</evidence>
<keyword evidence="6 9" id="KW-0822">Tryptophan biosynthesis</keyword>
<dbReference type="Pfam" id="PF00697">
    <property type="entry name" value="PRAI"/>
    <property type="match status" value="1"/>
</dbReference>
<dbReference type="EC" id="5.3.1.24" evidence="3 9"/>
<dbReference type="PANTHER" id="PTHR42894">
    <property type="entry name" value="N-(5'-PHOSPHORIBOSYL)ANTHRANILATE ISOMERASE"/>
    <property type="match status" value="1"/>
</dbReference>
<dbReference type="PANTHER" id="PTHR42894:SF1">
    <property type="entry name" value="N-(5'-PHOSPHORIBOSYL)ANTHRANILATE ISOMERASE"/>
    <property type="match status" value="1"/>
</dbReference>
<dbReference type="GO" id="GO:0004640">
    <property type="term" value="F:phosphoribosylanthranilate isomerase activity"/>
    <property type="evidence" value="ECO:0007669"/>
    <property type="project" value="UniProtKB-UniRule"/>
</dbReference>
<dbReference type="EMBL" id="BAOP01000032">
    <property type="protein sequence ID" value="GAC81352.1"/>
    <property type="molecule type" value="Genomic_DNA"/>
</dbReference>
<evidence type="ECO:0000256" key="9">
    <source>
        <dbReference type="HAMAP-Rule" id="MF_00135"/>
    </source>
</evidence>
<sequence>MYVKVCGLTDPDTVDVAVEAGADAVGVVMNRTSSRAVDAETARSIVDRAGSLLDTVLVVNDMPAADAARIASDLGFTVLQLHGAYTRADFDAAAAIFPRLWRATSLADDPPLEVGAYGEDALLLDAPKPGSGETWDLTVLTDRAVSGTWLLAGGLTGDNVAAAIKRSHPWGVDTSSGVEASPGVKDHAKVRAFIAAAKAAS</sequence>
<dbReference type="InterPro" id="IPR044643">
    <property type="entry name" value="TrpF_fam"/>
</dbReference>
<evidence type="ECO:0000256" key="3">
    <source>
        <dbReference type="ARBA" id="ARBA00012572"/>
    </source>
</evidence>
<comment type="similarity">
    <text evidence="9">Belongs to the TrpF family.</text>
</comment>
<keyword evidence="5 9" id="KW-0028">Amino-acid biosynthesis</keyword>
<evidence type="ECO:0000256" key="6">
    <source>
        <dbReference type="ARBA" id="ARBA00022822"/>
    </source>
</evidence>
<dbReference type="InterPro" id="IPR011060">
    <property type="entry name" value="RibuloseP-bd_barrel"/>
</dbReference>
<comment type="caution">
    <text evidence="11">The sequence shown here is derived from an EMBL/GenBank/DDBJ whole genome shotgun (WGS) entry which is preliminary data.</text>
</comment>
<keyword evidence="7 9" id="KW-0057">Aromatic amino acid biosynthesis</keyword>
<dbReference type="HAMAP" id="MF_00135">
    <property type="entry name" value="PRAI"/>
    <property type="match status" value="1"/>
</dbReference>
<organism evidence="11 12">
    <name type="scientific">Gordonia malaquae NBRC 108250</name>
    <dbReference type="NCBI Taxonomy" id="1223542"/>
    <lineage>
        <taxon>Bacteria</taxon>
        <taxon>Bacillati</taxon>
        <taxon>Actinomycetota</taxon>
        <taxon>Actinomycetes</taxon>
        <taxon>Mycobacteriales</taxon>
        <taxon>Gordoniaceae</taxon>
        <taxon>Gordonia</taxon>
    </lineage>
</organism>
<dbReference type="InterPro" id="IPR013785">
    <property type="entry name" value="Aldolase_TIM"/>
</dbReference>
<evidence type="ECO:0000256" key="7">
    <source>
        <dbReference type="ARBA" id="ARBA00023141"/>
    </source>
</evidence>
<feature type="domain" description="N-(5'phosphoribosyl) anthranilate isomerase (PRAI)" evidence="10">
    <location>
        <begin position="3"/>
        <end position="195"/>
    </location>
</feature>
<dbReference type="RefSeq" id="WP_008381032.1">
    <property type="nucleotide sequence ID" value="NZ_BAOP01000032.1"/>
</dbReference>
<evidence type="ECO:0000313" key="11">
    <source>
        <dbReference type="EMBL" id="GAC81352.1"/>
    </source>
</evidence>
<evidence type="ECO:0000259" key="10">
    <source>
        <dbReference type="Pfam" id="PF00697"/>
    </source>
</evidence>
<evidence type="ECO:0000256" key="8">
    <source>
        <dbReference type="ARBA" id="ARBA00023235"/>
    </source>
</evidence>
<name>M3UZE2_GORML</name>
<dbReference type="GO" id="GO:0000162">
    <property type="term" value="P:L-tryptophan biosynthetic process"/>
    <property type="evidence" value="ECO:0007669"/>
    <property type="project" value="UniProtKB-UniRule"/>
</dbReference>
<evidence type="ECO:0000313" key="12">
    <source>
        <dbReference type="Proteomes" id="UP000035009"/>
    </source>
</evidence>
<comment type="pathway">
    <text evidence="2 9">Amino-acid biosynthesis; L-tryptophan biosynthesis; L-tryptophan from chorismate: step 3/5.</text>
</comment>
<dbReference type="AlphaFoldDB" id="M3UZE2"/>
<reference evidence="11 12" key="1">
    <citation type="submission" date="2013-02" db="EMBL/GenBank/DDBJ databases">
        <title>Whole genome shotgun sequence of Gordonia malaquae NBRC 108250.</title>
        <authorList>
            <person name="Yoshida I."/>
            <person name="Hosoyama A."/>
            <person name="Tsuchikane K."/>
            <person name="Ando Y."/>
            <person name="Baba S."/>
            <person name="Ohji S."/>
            <person name="Hamada M."/>
            <person name="Tamura T."/>
            <person name="Yamazoe A."/>
            <person name="Yamazaki S."/>
            <person name="Fujita N."/>
        </authorList>
    </citation>
    <scope>NUCLEOTIDE SEQUENCE [LARGE SCALE GENOMIC DNA]</scope>
    <source>
        <strain evidence="11 12">NBRC 108250</strain>
    </source>
</reference>
<dbReference type="Proteomes" id="UP000035009">
    <property type="component" value="Unassembled WGS sequence"/>
</dbReference>
<comment type="catalytic activity">
    <reaction evidence="1 9">
        <text>N-(5-phospho-beta-D-ribosyl)anthranilate = 1-(2-carboxyphenylamino)-1-deoxy-D-ribulose 5-phosphate</text>
        <dbReference type="Rhea" id="RHEA:21540"/>
        <dbReference type="ChEBI" id="CHEBI:18277"/>
        <dbReference type="ChEBI" id="CHEBI:58613"/>
        <dbReference type="EC" id="5.3.1.24"/>
    </reaction>
</comment>
<evidence type="ECO:0000256" key="5">
    <source>
        <dbReference type="ARBA" id="ARBA00022605"/>
    </source>
</evidence>
<dbReference type="eggNOG" id="COG0135">
    <property type="taxonomic scope" value="Bacteria"/>
</dbReference>
<dbReference type="OrthoDB" id="3243379at2"/>
<dbReference type="CDD" id="cd00405">
    <property type="entry name" value="PRAI"/>
    <property type="match status" value="1"/>
</dbReference>
<dbReference type="STRING" id="410332.SAMN04488550_1267"/>
<dbReference type="Gene3D" id="3.20.20.70">
    <property type="entry name" value="Aldolase class I"/>
    <property type="match status" value="1"/>
</dbReference>
<keyword evidence="8 9" id="KW-0413">Isomerase</keyword>
<dbReference type="UniPathway" id="UPA00035">
    <property type="reaction ID" value="UER00042"/>
</dbReference>
<protein>
    <recommendedName>
        <fullName evidence="4 9">N-(5'-phosphoribosyl)anthranilate isomerase</fullName>
        <shortName evidence="9">PRAI</shortName>
        <ecNumber evidence="3 9">5.3.1.24</ecNumber>
    </recommendedName>
</protein>
<keyword evidence="12" id="KW-1185">Reference proteome</keyword>
<proteinExistence type="inferred from homology"/>
<dbReference type="InterPro" id="IPR001240">
    <property type="entry name" value="PRAI_dom"/>
</dbReference>
<dbReference type="SUPFAM" id="SSF51366">
    <property type="entry name" value="Ribulose-phoshate binding barrel"/>
    <property type="match status" value="1"/>
</dbReference>
<gene>
    <name evidence="9 11" type="primary">trpF</name>
    <name evidence="11" type="ORF">GM1_032_00530</name>
</gene>
<accession>M3UZE2</accession>